<evidence type="ECO:0000313" key="1">
    <source>
        <dbReference type="EMBL" id="AFK88751.1"/>
    </source>
</evidence>
<keyword evidence="1" id="KW-0614">Plasmid</keyword>
<dbReference type="AlphaFoldDB" id="I3VZH4"/>
<accession>I3VZH4</accession>
<proteinExistence type="predicted"/>
<dbReference type="EMBL" id="JQ418521">
    <property type="protein sequence ID" value="AFK88751.1"/>
    <property type="molecule type" value="Genomic_DNA"/>
</dbReference>
<name>I3VZH4_9ENTR</name>
<protein>
    <submittedName>
        <fullName evidence="1">Uncharacterized protein</fullName>
    </submittedName>
</protein>
<geneLocation type="plasmid" evidence="1">
    <name>p96A29192-65</name>
</geneLocation>
<reference evidence="1" key="1">
    <citation type="submission" date="2012-01" db="EMBL/GenBank/DDBJ databases">
        <authorList>
            <person name="Summers A.O."/>
            <person name="Wireman J."/>
        </authorList>
    </citation>
    <scope>NUCLEOTIDE SEQUENCE</scope>
    <source>
        <strain evidence="1">96A-29192</strain>
        <plasmid evidence="1">p96A29192-65</plasmid>
    </source>
</reference>
<sequence>MSIVSVTQIGINVIGLRRALRHNYACTYTARSHSWLSAPVNSQRHVRQPVLNVRRLNN</sequence>
<organism evidence="1">
    <name type="scientific">Salmonella sp. 96A-29192</name>
    <dbReference type="NCBI Taxonomy" id="1179814"/>
    <lineage>
        <taxon>Bacteria</taxon>
        <taxon>Pseudomonadati</taxon>
        <taxon>Pseudomonadota</taxon>
        <taxon>Gammaproteobacteria</taxon>
        <taxon>Enterobacterales</taxon>
        <taxon>Enterobacteriaceae</taxon>
        <taxon>Salmonella</taxon>
    </lineage>
</organism>